<dbReference type="AlphaFoldDB" id="A0A9D4C4K2"/>
<dbReference type="Proteomes" id="UP000828390">
    <property type="component" value="Unassembled WGS sequence"/>
</dbReference>
<dbReference type="InterPro" id="IPR016187">
    <property type="entry name" value="CTDL_fold"/>
</dbReference>
<dbReference type="PANTHER" id="PTHR22803">
    <property type="entry name" value="MANNOSE, PHOSPHOLIPASE, LECTIN RECEPTOR RELATED"/>
    <property type="match status" value="1"/>
</dbReference>
<dbReference type="OrthoDB" id="6271941at2759"/>
<proteinExistence type="predicted"/>
<keyword evidence="1" id="KW-0732">Signal</keyword>
<evidence type="ECO:0000313" key="3">
    <source>
        <dbReference type="EMBL" id="KAH3716970.1"/>
    </source>
</evidence>
<dbReference type="CDD" id="cd00037">
    <property type="entry name" value="CLECT"/>
    <property type="match status" value="1"/>
</dbReference>
<dbReference type="PROSITE" id="PS50041">
    <property type="entry name" value="C_TYPE_LECTIN_2"/>
    <property type="match status" value="1"/>
</dbReference>
<evidence type="ECO:0000256" key="1">
    <source>
        <dbReference type="SAM" id="SignalP"/>
    </source>
</evidence>
<accession>A0A9D4C4K2</accession>
<keyword evidence="4" id="KW-1185">Reference proteome</keyword>
<reference evidence="3" key="2">
    <citation type="submission" date="2020-11" db="EMBL/GenBank/DDBJ databases">
        <authorList>
            <person name="McCartney M.A."/>
            <person name="Auch B."/>
            <person name="Kono T."/>
            <person name="Mallez S."/>
            <person name="Becker A."/>
            <person name="Gohl D.M."/>
            <person name="Silverstein K.A.T."/>
            <person name="Koren S."/>
            <person name="Bechman K.B."/>
            <person name="Herman A."/>
            <person name="Abrahante J.E."/>
            <person name="Garbe J."/>
        </authorList>
    </citation>
    <scope>NUCLEOTIDE SEQUENCE</scope>
    <source>
        <strain evidence="3">Duluth1</strain>
        <tissue evidence="3">Whole animal</tissue>
    </source>
</reference>
<name>A0A9D4C4K2_DREPO</name>
<evidence type="ECO:0000259" key="2">
    <source>
        <dbReference type="PROSITE" id="PS50041"/>
    </source>
</evidence>
<dbReference type="Gene3D" id="3.10.100.10">
    <property type="entry name" value="Mannose-Binding Protein A, subunit A"/>
    <property type="match status" value="1"/>
</dbReference>
<dbReference type="InterPro" id="IPR001304">
    <property type="entry name" value="C-type_lectin-like"/>
</dbReference>
<dbReference type="InterPro" id="IPR050111">
    <property type="entry name" value="C-type_lectin/snaclec_domain"/>
</dbReference>
<protein>
    <recommendedName>
        <fullName evidence="2">C-type lectin domain-containing protein</fullName>
    </recommendedName>
</protein>
<dbReference type="EMBL" id="JAIWYP010000013">
    <property type="protein sequence ID" value="KAH3716970.1"/>
    <property type="molecule type" value="Genomic_DNA"/>
</dbReference>
<feature type="domain" description="C-type lectin" evidence="2">
    <location>
        <begin position="29"/>
        <end position="150"/>
    </location>
</feature>
<comment type="caution">
    <text evidence="3">The sequence shown here is derived from an EMBL/GenBank/DDBJ whole genome shotgun (WGS) entry which is preliminary data.</text>
</comment>
<feature type="chain" id="PRO_5038428255" description="C-type lectin domain-containing protein" evidence="1">
    <location>
        <begin position="21"/>
        <end position="164"/>
    </location>
</feature>
<feature type="signal peptide" evidence="1">
    <location>
        <begin position="1"/>
        <end position="20"/>
    </location>
</feature>
<dbReference type="SMART" id="SM00034">
    <property type="entry name" value="CLECT"/>
    <property type="match status" value="1"/>
</dbReference>
<sequence length="164" mass="18571">MVKTYLTGFILLLGLANARAECPDGWTIYAHNCYLFGHTPYSFHESQNFCVHFGASLVNVESDAENTFIRGELMTLKAPRHWIGLTDEVNEGVWALYPSEEVATFLDWSHDPVWPQPNDGLNANCVAYFNDHDYHWVDEPCNNHFNPICKMPVPVNGNRPSVVG</sequence>
<gene>
    <name evidence="3" type="ORF">DPMN_059706</name>
</gene>
<evidence type="ECO:0000313" key="4">
    <source>
        <dbReference type="Proteomes" id="UP000828390"/>
    </source>
</evidence>
<dbReference type="Pfam" id="PF00059">
    <property type="entry name" value="Lectin_C"/>
    <property type="match status" value="1"/>
</dbReference>
<organism evidence="3 4">
    <name type="scientific">Dreissena polymorpha</name>
    <name type="common">Zebra mussel</name>
    <name type="synonym">Mytilus polymorpha</name>
    <dbReference type="NCBI Taxonomy" id="45954"/>
    <lineage>
        <taxon>Eukaryota</taxon>
        <taxon>Metazoa</taxon>
        <taxon>Spiralia</taxon>
        <taxon>Lophotrochozoa</taxon>
        <taxon>Mollusca</taxon>
        <taxon>Bivalvia</taxon>
        <taxon>Autobranchia</taxon>
        <taxon>Heteroconchia</taxon>
        <taxon>Euheterodonta</taxon>
        <taxon>Imparidentia</taxon>
        <taxon>Neoheterodontei</taxon>
        <taxon>Myida</taxon>
        <taxon>Dreissenoidea</taxon>
        <taxon>Dreissenidae</taxon>
        <taxon>Dreissena</taxon>
    </lineage>
</organism>
<dbReference type="InterPro" id="IPR016186">
    <property type="entry name" value="C-type_lectin-like/link_sf"/>
</dbReference>
<reference evidence="3" key="1">
    <citation type="journal article" date="2019" name="bioRxiv">
        <title>The Genome of the Zebra Mussel, Dreissena polymorpha: A Resource for Invasive Species Research.</title>
        <authorList>
            <person name="McCartney M.A."/>
            <person name="Auch B."/>
            <person name="Kono T."/>
            <person name="Mallez S."/>
            <person name="Zhang Y."/>
            <person name="Obille A."/>
            <person name="Becker A."/>
            <person name="Abrahante J.E."/>
            <person name="Garbe J."/>
            <person name="Badalamenti J.P."/>
            <person name="Herman A."/>
            <person name="Mangelson H."/>
            <person name="Liachko I."/>
            <person name="Sullivan S."/>
            <person name="Sone E.D."/>
            <person name="Koren S."/>
            <person name="Silverstein K.A.T."/>
            <person name="Beckman K.B."/>
            <person name="Gohl D.M."/>
        </authorList>
    </citation>
    <scope>NUCLEOTIDE SEQUENCE</scope>
    <source>
        <strain evidence="3">Duluth1</strain>
        <tissue evidence="3">Whole animal</tissue>
    </source>
</reference>
<dbReference type="SUPFAM" id="SSF56436">
    <property type="entry name" value="C-type lectin-like"/>
    <property type="match status" value="1"/>
</dbReference>